<dbReference type="InParanoid" id="A0A2R6QJF7"/>
<reference evidence="2 3" key="1">
    <citation type="submission" date="2017-07" db="EMBL/GenBank/DDBJ databases">
        <title>An improved, manually edited Actinidia chinensis var. chinensis (kiwifruit) genome highlights the challenges associated with draft genomes and gene prediction in plants.</title>
        <authorList>
            <person name="Pilkington S."/>
            <person name="Crowhurst R."/>
            <person name="Hilario E."/>
            <person name="Nardozza S."/>
            <person name="Fraser L."/>
            <person name="Peng Y."/>
            <person name="Gunaseelan K."/>
            <person name="Simpson R."/>
            <person name="Tahir J."/>
            <person name="Deroles S."/>
            <person name="Templeton K."/>
            <person name="Luo Z."/>
            <person name="Davy M."/>
            <person name="Cheng C."/>
            <person name="Mcneilage M."/>
            <person name="Scaglione D."/>
            <person name="Liu Y."/>
            <person name="Zhang Q."/>
            <person name="Datson P."/>
            <person name="De Silva N."/>
            <person name="Gardiner S."/>
            <person name="Bassett H."/>
            <person name="Chagne D."/>
            <person name="Mccallum J."/>
            <person name="Dzierzon H."/>
            <person name="Deng C."/>
            <person name="Wang Y.-Y."/>
            <person name="Barron N."/>
            <person name="Manako K."/>
            <person name="Bowen J."/>
            <person name="Foster T."/>
            <person name="Erridge Z."/>
            <person name="Tiffin H."/>
            <person name="Waite C."/>
            <person name="Davies K."/>
            <person name="Grierson E."/>
            <person name="Laing W."/>
            <person name="Kirk R."/>
            <person name="Chen X."/>
            <person name="Wood M."/>
            <person name="Montefiori M."/>
            <person name="Brummell D."/>
            <person name="Schwinn K."/>
            <person name="Catanach A."/>
            <person name="Fullerton C."/>
            <person name="Li D."/>
            <person name="Meiyalaghan S."/>
            <person name="Nieuwenhuizen N."/>
            <person name="Read N."/>
            <person name="Prakash R."/>
            <person name="Hunter D."/>
            <person name="Zhang H."/>
            <person name="Mckenzie M."/>
            <person name="Knabel M."/>
            <person name="Harris A."/>
            <person name="Allan A."/>
            <person name="Chen A."/>
            <person name="Janssen B."/>
            <person name="Plunkett B."/>
            <person name="Dwamena C."/>
            <person name="Voogd C."/>
            <person name="Leif D."/>
            <person name="Lafferty D."/>
            <person name="Souleyre E."/>
            <person name="Varkonyi-Gasic E."/>
            <person name="Gambi F."/>
            <person name="Hanley J."/>
            <person name="Yao J.-L."/>
            <person name="Cheung J."/>
            <person name="David K."/>
            <person name="Warren B."/>
            <person name="Marsh K."/>
            <person name="Snowden K."/>
            <person name="Lin-Wang K."/>
            <person name="Brian L."/>
            <person name="Martinez-Sanchez M."/>
            <person name="Wang M."/>
            <person name="Ileperuma N."/>
            <person name="Macnee N."/>
            <person name="Campin R."/>
            <person name="Mcatee P."/>
            <person name="Drummond R."/>
            <person name="Espley R."/>
            <person name="Ireland H."/>
            <person name="Wu R."/>
            <person name="Atkinson R."/>
            <person name="Karunairetnam S."/>
            <person name="Bulley S."/>
            <person name="Chunkath S."/>
            <person name="Hanley Z."/>
            <person name="Storey R."/>
            <person name="Thrimawithana A."/>
            <person name="Thomson S."/>
            <person name="David C."/>
            <person name="Testolin R."/>
        </authorList>
    </citation>
    <scope>NUCLEOTIDE SEQUENCE [LARGE SCALE GENOMIC DNA]</scope>
    <source>
        <strain evidence="3">cv. Red5</strain>
        <tissue evidence="2">Young leaf</tissue>
    </source>
</reference>
<sequence>MLRINLLRPNAPQFRHLRFIWRQEGAHRNPSPRCRHVADGETGGFHPGLRRRRCRGVQSRTSLRGQPECRRGGWRRRSWCCRSQRCLRSQFMRSGGGGREFAQLRGGQRRSGCVEEGRH</sequence>
<keyword evidence="3" id="KW-1185">Reference proteome</keyword>
<reference evidence="3" key="2">
    <citation type="journal article" date="2018" name="BMC Genomics">
        <title>A manually annotated Actinidia chinensis var. chinensis (kiwifruit) genome highlights the challenges associated with draft genomes and gene prediction in plants.</title>
        <authorList>
            <person name="Pilkington S.M."/>
            <person name="Crowhurst R."/>
            <person name="Hilario E."/>
            <person name="Nardozza S."/>
            <person name="Fraser L."/>
            <person name="Peng Y."/>
            <person name="Gunaseelan K."/>
            <person name="Simpson R."/>
            <person name="Tahir J."/>
            <person name="Deroles S.C."/>
            <person name="Templeton K."/>
            <person name="Luo Z."/>
            <person name="Davy M."/>
            <person name="Cheng C."/>
            <person name="McNeilage M."/>
            <person name="Scaglione D."/>
            <person name="Liu Y."/>
            <person name="Zhang Q."/>
            <person name="Datson P."/>
            <person name="De Silva N."/>
            <person name="Gardiner S.E."/>
            <person name="Bassett H."/>
            <person name="Chagne D."/>
            <person name="McCallum J."/>
            <person name="Dzierzon H."/>
            <person name="Deng C."/>
            <person name="Wang Y.Y."/>
            <person name="Barron L."/>
            <person name="Manako K."/>
            <person name="Bowen J."/>
            <person name="Foster T.M."/>
            <person name="Erridge Z.A."/>
            <person name="Tiffin H."/>
            <person name="Waite C.N."/>
            <person name="Davies K.M."/>
            <person name="Grierson E.P."/>
            <person name="Laing W.A."/>
            <person name="Kirk R."/>
            <person name="Chen X."/>
            <person name="Wood M."/>
            <person name="Montefiori M."/>
            <person name="Brummell D.A."/>
            <person name="Schwinn K.E."/>
            <person name="Catanach A."/>
            <person name="Fullerton C."/>
            <person name="Li D."/>
            <person name="Meiyalaghan S."/>
            <person name="Nieuwenhuizen N."/>
            <person name="Read N."/>
            <person name="Prakash R."/>
            <person name="Hunter D."/>
            <person name="Zhang H."/>
            <person name="McKenzie M."/>
            <person name="Knabel M."/>
            <person name="Harris A."/>
            <person name="Allan A.C."/>
            <person name="Gleave A."/>
            <person name="Chen A."/>
            <person name="Janssen B.J."/>
            <person name="Plunkett B."/>
            <person name="Ampomah-Dwamena C."/>
            <person name="Voogd C."/>
            <person name="Leif D."/>
            <person name="Lafferty D."/>
            <person name="Souleyre E.J.F."/>
            <person name="Varkonyi-Gasic E."/>
            <person name="Gambi F."/>
            <person name="Hanley J."/>
            <person name="Yao J.L."/>
            <person name="Cheung J."/>
            <person name="David K.M."/>
            <person name="Warren B."/>
            <person name="Marsh K."/>
            <person name="Snowden K.C."/>
            <person name="Lin-Wang K."/>
            <person name="Brian L."/>
            <person name="Martinez-Sanchez M."/>
            <person name="Wang M."/>
            <person name="Ileperuma N."/>
            <person name="Macnee N."/>
            <person name="Campin R."/>
            <person name="McAtee P."/>
            <person name="Drummond R.S.M."/>
            <person name="Espley R.V."/>
            <person name="Ireland H.S."/>
            <person name="Wu R."/>
            <person name="Atkinson R.G."/>
            <person name="Karunairetnam S."/>
            <person name="Bulley S."/>
            <person name="Chunkath S."/>
            <person name="Hanley Z."/>
            <person name="Storey R."/>
            <person name="Thrimawithana A.H."/>
            <person name="Thomson S."/>
            <person name="David C."/>
            <person name="Testolin R."/>
            <person name="Huang H."/>
            <person name="Hellens R.P."/>
            <person name="Schaffer R.J."/>
        </authorList>
    </citation>
    <scope>NUCLEOTIDE SEQUENCE [LARGE SCALE GENOMIC DNA]</scope>
    <source>
        <strain evidence="3">cv. Red5</strain>
    </source>
</reference>
<evidence type="ECO:0000313" key="2">
    <source>
        <dbReference type="EMBL" id="PSS09535.1"/>
    </source>
</evidence>
<protein>
    <submittedName>
        <fullName evidence="2">Uncharacterized protein</fullName>
    </submittedName>
</protein>
<evidence type="ECO:0000313" key="3">
    <source>
        <dbReference type="Proteomes" id="UP000241394"/>
    </source>
</evidence>
<accession>A0A2R6QJF7</accession>
<evidence type="ECO:0000256" key="1">
    <source>
        <dbReference type="SAM" id="MobiDB-lite"/>
    </source>
</evidence>
<organism evidence="2 3">
    <name type="scientific">Actinidia chinensis var. chinensis</name>
    <name type="common">Chinese soft-hair kiwi</name>
    <dbReference type="NCBI Taxonomy" id="1590841"/>
    <lineage>
        <taxon>Eukaryota</taxon>
        <taxon>Viridiplantae</taxon>
        <taxon>Streptophyta</taxon>
        <taxon>Embryophyta</taxon>
        <taxon>Tracheophyta</taxon>
        <taxon>Spermatophyta</taxon>
        <taxon>Magnoliopsida</taxon>
        <taxon>eudicotyledons</taxon>
        <taxon>Gunneridae</taxon>
        <taxon>Pentapetalae</taxon>
        <taxon>asterids</taxon>
        <taxon>Ericales</taxon>
        <taxon>Actinidiaceae</taxon>
        <taxon>Actinidia</taxon>
    </lineage>
</organism>
<name>A0A2R6QJF7_ACTCC</name>
<dbReference type="AlphaFoldDB" id="A0A2R6QJF7"/>
<comment type="caution">
    <text evidence="2">The sequence shown here is derived from an EMBL/GenBank/DDBJ whole genome shotgun (WGS) entry which is preliminary data.</text>
</comment>
<gene>
    <name evidence="2" type="ORF">CEY00_Acc16558</name>
</gene>
<dbReference type="Gramene" id="PSS09535">
    <property type="protein sequence ID" value="PSS09535"/>
    <property type="gene ID" value="CEY00_Acc16558"/>
</dbReference>
<dbReference type="Proteomes" id="UP000241394">
    <property type="component" value="Chromosome LG15"/>
</dbReference>
<dbReference type="EMBL" id="NKQK01000015">
    <property type="protein sequence ID" value="PSS09535.1"/>
    <property type="molecule type" value="Genomic_DNA"/>
</dbReference>
<proteinExistence type="predicted"/>
<feature type="region of interest" description="Disordered" evidence="1">
    <location>
        <begin position="95"/>
        <end position="119"/>
    </location>
</feature>